<dbReference type="GO" id="GO:0052840">
    <property type="term" value="F:inositol diphosphate tetrakisphosphate diphosphatase activity"/>
    <property type="evidence" value="ECO:0007669"/>
    <property type="project" value="TreeGrafter"/>
</dbReference>
<dbReference type="PANTHER" id="PTHR31126:SF74">
    <property type="entry name" value="TYROSINE-PROTEIN PHOSPHATASE-LIKE PROTEIN OCA2"/>
    <property type="match status" value="1"/>
</dbReference>
<dbReference type="InterPro" id="IPR020428">
    <property type="entry name" value="PFA-DSPs"/>
</dbReference>
<keyword evidence="4" id="KW-1185">Reference proteome</keyword>
<evidence type="ECO:0000256" key="2">
    <source>
        <dbReference type="SAM" id="MobiDB-lite"/>
    </source>
</evidence>
<dbReference type="GeneID" id="30146728"/>
<dbReference type="RefSeq" id="XP_018985220.1">
    <property type="nucleotide sequence ID" value="XM_019128875.1"/>
</dbReference>
<dbReference type="OrthoDB" id="6375174at2759"/>
<name>A0A1E3QS90_9ASCO</name>
<dbReference type="GO" id="GO:0016791">
    <property type="term" value="F:phosphatase activity"/>
    <property type="evidence" value="ECO:0007669"/>
    <property type="project" value="InterPro"/>
</dbReference>
<gene>
    <name evidence="3" type="ORF">BABINDRAFT_161562</name>
</gene>
<sequence length="222" mass="25196">MNSQVLSFGTSDLQAALPFIPGNTTNHSHSVGSRTIDTDPSEEEPEEEVEIFDDKKKKAVPPLNFALVENGIFRSGHPMPINFDFLASLRLKTIIYLGDKEDNTAYYEWIESQGINFKYFRMESVSEPFKANNPEALTNALHLILDSTNYPILIHSNKGKHRIGVLVGLMRKLLQGWALSGIFDEYDRYAAGKGEGDLEFIEIFQPVLEYEERCKPGFLRTY</sequence>
<protein>
    <submittedName>
        <fullName evidence="3">Uncharacterized protein</fullName>
    </submittedName>
</protein>
<dbReference type="PRINTS" id="PR01911">
    <property type="entry name" value="PFDSPHPHTASE"/>
</dbReference>
<dbReference type="AlphaFoldDB" id="A0A1E3QS90"/>
<dbReference type="InterPro" id="IPR004861">
    <property type="entry name" value="Siw14-like"/>
</dbReference>
<dbReference type="EMBL" id="KV454431">
    <property type="protein sequence ID" value="ODQ79892.1"/>
    <property type="molecule type" value="Genomic_DNA"/>
</dbReference>
<dbReference type="Gene3D" id="3.90.190.10">
    <property type="entry name" value="Protein tyrosine phosphatase superfamily"/>
    <property type="match status" value="1"/>
</dbReference>
<dbReference type="Pfam" id="PF03162">
    <property type="entry name" value="Y_phosphatase2"/>
    <property type="match status" value="1"/>
</dbReference>
<dbReference type="FunFam" id="3.90.190.10:FF:000152">
    <property type="entry name" value="Tyrosine phosphatase, putative"/>
    <property type="match status" value="1"/>
</dbReference>
<accession>A0A1E3QS90</accession>
<dbReference type="Proteomes" id="UP000094336">
    <property type="component" value="Unassembled WGS sequence"/>
</dbReference>
<dbReference type="GO" id="GO:0005737">
    <property type="term" value="C:cytoplasm"/>
    <property type="evidence" value="ECO:0007669"/>
    <property type="project" value="TreeGrafter"/>
</dbReference>
<evidence type="ECO:0000256" key="1">
    <source>
        <dbReference type="ARBA" id="ARBA00022801"/>
    </source>
</evidence>
<dbReference type="SUPFAM" id="SSF52799">
    <property type="entry name" value="(Phosphotyrosine protein) phosphatases II"/>
    <property type="match status" value="1"/>
</dbReference>
<feature type="region of interest" description="Disordered" evidence="2">
    <location>
        <begin position="24"/>
        <end position="46"/>
    </location>
</feature>
<dbReference type="InterPro" id="IPR029021">
    <property type="entry name" value="Prot-tyrosine_phosphatase-like"/>
</dbReference>
<organism evidence="3 4">
    <name type="scientific">Babjeviella inositovora NRRL Y-12698</name>
    <dbReference type="NCBI Taxonomy" id="984486"/>
    <lineage>
        <taxon>Eukaryota</taxon>
        <taxon>Fungi</taxon>
        <taxon>Dikarya</taxon>
        <taxon>Ascomycota</taxon>
        <taxon>Saccharomycotina</taxon>
        <taxon>Pichiomycetes</taxon>
        <taxon>Serinales incertae sedis</taxon>
        <taxon>Babjeviella</taxon>
    </lineage>
</organism>
<evidence type="ECO:0000313" key="4">
    <source>
        <dbReference type="Proteomes" id="UP000094336"/>
    </source>
</evidence>
<reference evidence="4" key="1">
    <citation type="submission" date="2016-05" db="EMBL/GenBank/DDBJ databases">
        <title>Comparative genomics of biotechnologically important yeasts.</title>
        <authorList>
            <consortium name="DOE Joint Genome Institute"/>
            <person name="Riley R."/>
            <person name="Haridas S."/>
            <person name="Wolfe K.H."/>
            <person name="Lopes M.R."/>
            <person name="Hittinger C.T."/>
            <person name="Goker M."/>
            <person name="Salamov A."/>
            <person name="Wisecaver J."/>
            <person name="Long T.M."/>
            <person name="Aerts A.L."/>
            <person name="Barry K."/>
            <person name="Choi C."/>
            <person name="Clum A."/>
            <person name="Coughlan A.Y."/>
            <person name="Deshpande S."/>
            <person name="Douglass A.P."/>
            <person name="Hanson S.J."/>
            <person name="Klenk H.-P."/>
            <person name="Labutti K."/>
            <person name="Lapidus A."/>
            <person name="Lindquist E."/>
            <person name="Lipzen A."/>
            <person name="Meier-Kolthoff J.P."/>
            <person name="Ohm R.A."/>
            <person name="Otillar R.P."/>
            <person name="Pangilinan J."/>
            <person name="Peng Y."/>
            <person name="Rokas A."/>
            <person name="Rosa C.A."/>
            <person name="Scheuner C."/>
            <person name="Sibirny A.A."/>
            <person name="Slot J.C."/>
            <person name="Stielow J.B."/>
            <person name="Sun H."/>
            <person name="Kurtzman C.P."/>
            <person name="Blackwell M."/>
            <person name="Grigoriev I.V."/>
            <person name="Jeffries T.W."/>
        </authorList>
    </citation>
    <scope>NUCLEOTIDE SEQUENCE [LARGE SCALE GENOMIC DNA]</scope>
    <source>
        <strain evidence="4">NRRL Y-12698</strain>
    </source>
</reference>
<evidence type="ECO:0000313" key="3">
    <source>
        <dbReference type="EMBL" id="ODQ79892.1"/>
    </source>
</evidence>
<dbReference type="PANTHER" id="PTHR31126">
    <property type="entry name" value="TYROSINE-PROTEIN PHOSPHATASE"/>
    <property type="match status" value="1"/>
</dbReference>
<feature type="compositionally biased region" description="Polar residues" evidence="2">
    <location>
        <begin position="24"/>
        <end position="35"/>
    </location>
</feature>
<dbReference type="STRING" id="984486.A0A1E3QS90"/>
<proteinExistence type="predicted"/>
<keyword evidence="1" id="KW-0378">Hydrolase</keyword>